<evidence type="ECO:0000313" key="4">
    <source>
        <dbReference type="Proteomes" id="UP000826661"/>
    </source>
</evidence>
<dbReference type="InterPro" id="IPR046676">
    <property type="entry name" value="DUF6546"/>
</dbReference>
<dbReference type="EMBL" id="CP075865">
    <property type="protein sequence ID" value="QYS95413.1"/>
    <property type="molecule type" value="Genomic_DNA"/>
</dbReference>
<accession>A0A8G0L694</accession>
<keyword evidence="4" id="KW-1185">Reference proteome</keyword>
<gene>
    <name evidence="3" type="ORF">H0G86_002705</name>
</gene>
<dbReference type="Proteomes" id="UP000826661">
    <property type="component" value="Chromosome II"/>
</dbReference>
<feature type="region of interest" description="Disordered" evidence="1">
    <location>
        <begin position="353"/>
        <end position="384"/>
    </location>
</feature>
<sequence length="487" mass="55919">MPVMAPAMAPIILAPEIIHNIIYFLIHDYIVLLDDDSWGLVPGYGRYAAISRIWQNEIERETFASLRLDLDRLLQANFIVTHRRRRLVRTIKLDVALPMPGPVESPETDEEKLRNNRRLQVTFEAFMRFMCPWQPYDVRHGGVKLYVDTSIPDDAFTWRPITPQSRKRRAKLERRRASSLVELTNPSRISEYPPILAITEYKGNSSDLNIHISAVATCVLLAKLPAAKVAFIDWWRCNHFSRIRSDLAAAISQIKYPIDHLSISDSSLTYGDWFPFSPPPASSIQEVDELSISIRNMSQRLKRLDIYDISISDELFFPKTPSIDMMPIWDGLVMISLHYLPITHSGEWLFLPDPDASSSSEEEPDSDDSSSWDGWPSEESQPKPSIAAPAMQQFYLAAAHAALQMPALKQMKLIALLENGICWHKFWYYSEEMMARALWTSSSGFVPDEEVLDRWRMVPRKHIEIDLEVEISEDENALESLDDENDI</sequence>
<evidence type="ECO:0000259" key="2">
    <source>
        <dbReference type="Pfam" id="PF20183"/>
    </source>
</evidence>
<reference evidence="3 4" key="1">
    <citation type="journal article" date="2021" name="BMC Genomics">
        <title>Telomere-to-telomere genome assembly of asparaginase-producing Trichoderma simmonsii.</title>
        <authorList>
            <person name="Chung D."/>
            <person name="Kwon Y.M."/>
            <person name="Yang Y."/>
        </authorList>
    </citation>
    <scope>NUCLEOTIDE SEQUENCE [LARGE SCALE GENOMIC DNA]</scope>
    <source>
        <strain evidence="3 4">GH-Sj1</strain>
    </source>
</reference>
<evidence type="ECO:0000313" key="3">
    <source>
        <dbReference type="EMBL" id="QYS95413.1"/>
    </source>
</evidence>
<dbReference type="AlphaFoldDB" id="A0A8G0L694"/>
<feature type="domain" description="DUF6546" evidence="2">
    <location>
        <begin position="388"/>
        <end position="473"/>
    </location>
</feature>
<dbReference type="Pfam" id="PF20183">
    <property type="entry name" value="DUF6546"/>
    <property type="match status" value="1"/>
</dbReference>
<evidence type="ECO:0000256" key="1">
    <source>
        <dbReference type="SAM" id="MobiDB-lite"/>
    </source>
</evidence>
<protein>
    <recommendedName>
        <fullName evidence="2">DUF6546 domain-containing protein</fullName>
    </recommendedName>
</protein>
<organism evidence="3 4">
    <name type="scientific">Trichoderma simmonsii</name>
    <dbReference type="NCBI Taxonomy" id="1491479"/>
    <lineage>
        <taxon>Eukaryota</taxon>
        <taxon>Fungi</taxon>
        <taxon>Dikarya</taxon>
        <taxon>Ascomycota</taxon>
        <taxon>Pezizomycotina</taxon>
        <taxon>Sordariomycetes</taxon>
        <taxon>Hypocreomycetidae</taxon>
        <taxon>Hypocreales</taxon>
        <taxon>Hypocreaceae</taxon>
        <taxon>Trichoderma</taxon>
    </lineage>
</organism>
<name>A0A8G0L694_9HYPO</name>
<proteinExistence type="predicted"/>
<feature type="compositionally biased region" description="Acidic residues" evidence="1">
    <location>
        <begin position="360"/>
        <end position="370"/>
    </location>
</feature>